<accession>A0A6C0JQC5</accession>
<dbReference type="Pfam" id="PF14279">
    <property type="entry name" value="HNH_5"/>
    <property type="match status" value="1"/>
</dbReference>
<proteinExistence type="predicted"/>
<feature type="compositionally biased region" description="Polar residues" evidence="1">
    <location>
        <begin position="7"/>
        <end position="18"/>
    </location>
</feature>
<dbReference type="AlphaFoldDB" id="A0A6C0JQC5"/>
<dbReference type="InterPro" id="IPR029471">
    <property type="entry name" value="HNH_5"/>
</dbReference>
<evidence type="ECO:0000313" key="3">
    <source>
        <dbReference type="EMBL" id="QHU05914.1"/>
    </source>
</evidence>
<name>A0A6C0JQC5_9ZZZZ</name>
<dbReference type="EMBL" id="MN740426">
    <property type="protein sequence ID" value="QHU05914.1"/>
    <property type="molecule type" value="Genomic_DNA"/>
</dbReference>
<sequence length="198" mass="23228">MDENEESTTQSELTQPLNLIQEEPKKEEITQYIKQQIKKLETNIEANDERLQKEDEFWVKKRPEIETELKKDTELLKSFVMILHYHNKTSHSKLKPNPKYKKKPISLALKKLVWDKHIGLDIGRTKCVCCKTSEITLISFHAGHIIAESKGGKTDVSNLKPICQNCNCSMGSMDMNEFEKSFVGRKRRSWYFGRMFFR</sequence>
<evidence type="ECO:0000256" key="1">
    <source>
        <dbReference type="SAM" id="MobiDB-lite"/>
    </source>
</evidence>
<protein>
    <recommendedName>
        <fullName evidence="2">HNH endonuclease 5 domain-containing protein</fullName>
    </recommendedName>
</protein>
<organism evidence="3">
    <name type="scientific">viral metagenome</name>
    <dbReference type="NCBI Taxonomy" id="1070528"/>
    <lineage>
        <taxon>unclassified sequences</taxon>
        <taxon>metagenomes</taxon>
        <taxon>organismal metagenomes</taxon>
    </lineage>
</organism>
<reference evidence="3" key="1">
    <citation type="journal article" date="2020" name="Nature">
        <title>Giant virus diversity and host interactions through global metagenomics.</title>
        <authorList>
            <person name="Schulz F."/>
            <person name="Roux S."/>
            <person name="Paez-Espino D."/>
            <person name="Jungbluth S."/>
            <person name="Walsh D.A."/>
            <person name="Denef V.J."/>
            <person name="McMahon K.D."/>
            <person name="Konstantinidis K.T."/>
            <person name="Eloe-Fadrosh E.A."/>
            <person name="Kyrpides N.C."/>
            <person name="Woyke T."/>
        </authorList>
    </citation>
    <scope>NUCLEOTIDE SEQUENCE</scope>
    <source>
        <strain evidence="3">GVMAG-M-3300027736-24</strain>
    </source>
</reference>
<dbReference type="Gene3D" id="1.10.30.50">
    <property type="match status" value="1"/>
</dbReference>
<dbReference type="InterPro" id="IPR003615">
    <property type="entry name" value="HNH_nuc"/>
</dbReference>
<feature type="region of interest" description="Disordered" evidence="1">
    <location>
        <begin position="1"/>
        <end position="21"/>
    </location>
</feature>
<feature type="domain" description="HNH endonuclease 5" evidence="2">
    <location>
        <begin position="127"/>
        <end position="182"/>
    </location>
</feature>
<evidence type="ECO:0000259" key="2">
    <source>
        <dbReference type="Pfam" id="PF14279"/>
    </source>
</evidence>
<dbReference type="CDD" id="cd00085">
    <property type="entry name" value="HNHc"/>
    <property type="match status" value="1"/>
</dbReference>